<keyword evidence="1" id="KW-1133">Transmembrane helix</keyword>
<protein>
    <recommendedName>
        <fullName evidence="2">Glycosyltransferase 2-like domain-containing protein</fullName>
    </recommendedName>
</protein>
<keyword evidence="4" id="KW-1185">Reference proteome</keyword>
<dbReference type="InterPro" id="IPR001173">
    <property type="entry name" value="Glyco_trans_2-like"/>
</dbReference>
<dbReference type="PANTHER" id="PTHR43685:SF2">
    <property type="entry name" value="GLYCOSYLTRANSFERASE 2-LIKE DOMAIN-CONTAINING PROTEIN"/>
    <property type="match status" value="1"/>
</dbReference>
<evidence type="ECO:0000313" key="3">
    <source>
        <dbReference type="EMBL" id="PHQ28663.1"/>
    </source>
</evidence>
<evidence type="ECO:0000313" key="4">
    <source>
        <dbReference type="Proteomes" id="UP000229433"/>
    </source>
</evidence>
<dbReference type="SUPFAM" id="SSF53448">
    <property type="entry name" value="Nucleotide-diphospho-sugar transferases"/>
    <property type="match status" value="1"/>
</dbReference>
<dbReference type="Pfam" id="PF00535">
    <property type="entry name" value="Glycos_transf_2"/>
    <property type="match status" value="1"/>
</dbReference>
<sequence length="322" mass="37849">MKVKDSGLVSIIIPTYNRAHLLGETLDSVLAQTYPNWECIVVDDGSTDNTKNLVQAYAAEDHRIHYYKRPKHKLKGAPGCRNFGFIVSKGDFINFFDSDDLMHVDFLSHKLNVFDLESYDFVIARTAGFTVDRSQLTDRYEGYYRFQNYQITQENYVMQNINWLTPDGLYKRQLFSKDPFNEYLQSGQEYNFITGVLVKTNRGFFIDEVLTFRRIHENSIKGSLKPRTTLYFTNKYRLFSQTLSDFYPKLNVQSKKYLIYQSMHFSYELAAMKRYPTELLRFIKNSSNTIGPKKMGYFILGLFLVFFFNKGFKLFKMAQPKL</sequence>
<dbReference type="InterPro" id="IPR050834">
    <property type="entry name" value="Glycosyltransf_2"/>
</dbReference>
<dbReference type="Proteomes" id="UP000229433">
    <property type="component" value="Unassembled WGS sequence"/>
</dbReference>
<evidence type="ECO:0000256" key="1">
    <source>
        <dbReference type="SAM" id="Phobius"/>
    </source>
</evidence>
<dbReference type="CDD" id="cd00761">
    <property type="entry name" value="Glyco_tranf_GTA_type"/>
    <property type="match status" value="1"/>
</dbReference>
<feature type="domain" description="Glycosyltransferase 2-like" evidence="2">
    <location>
        <begin position="10"/>
        <end position="182"/>
    </location>
</feature>
<dbReference type="EMBL" id="NQXA01000012">
    <property type="protein sequence ID" value="PHQ28663.1"/>
    <property type="molecule type" value="Genomic_DNA"/>
</dbReference>
<organism evidence="3 4">
    <name type="scientific">Leeuwenhoekiella nanhaiensis</name>
    <dbReference type="NCBI Taxonomy" id="1655491"/>
    <lineage>
        <taxon>Bacteria</taxon>
        <taxon>Pseudomonadati</taxon>
        <taxon>Bacteroidota</taxon>
        <taxon>Flavobacteriia</taxon>
        <taxon>Flavobacteriales</taxon>
        <taxon>Flavobacteriaceae</taxon>
        <taxon>Leeuwenhoekiella</taxon>
    </lineage>
</organism>
<feature type="transmembrane region" description="Helical" evidence="1">
    <location>
        <begin position="295"/>
        <end position="312"/>
    </location>
</feature>
<dbReference type="AlphaFoldDB" id="A0A2G1VPI3"/>
<dbReference type="Gene3D" id="3.90.550.10">
    <property type="entry name" value="Spore Coat Polysaccharide Biosynthesis Protein SpsA, Chain A"/>
    <property type="match status" value="1"/>
</dbReference>
<comment type="caution">
    <text evidence="3">The sequence shown here is derived from an EMBL/GenBank/DDBJ whole genome shotgun (WGS) entry which is preliminary data.</text>
</comment>
<reference evidence="3 4" key="1">
    <citation type="submission" date="2017-08" db="EMBL/GenBank/DDBJ databases">
        <title>The whole genome shortgun sequences of strain Leeuwenhoekiella nanhaiensis G18 from the South China Sea.</title>
        <authorList>
            <person name="Liu Q."/>
        </authorList>
    </citation>
    <scope>NUCLEOTIDE SEQUENCE [LARGE SCALE GENOMIC DNA]</scope>
    <source>
        <strain evidence="3 4">G18</strain>
    </source>
</reference>
<evidence type="ECO:0000259" key="2">
    <source>
        <dbReference type="Pfam" id="PF00535"/>
    </source>
</evidence>
<proteinExistence type="predicted"/>
<dbReference type="OrthoDB" id="597270at2"/>
<dbReference type="InterPro" id="IPR029044">
    <property type="entry name" value="Nucleotide-diphossugar_trans"/>
</dbReference>
<keyword evidence="1" id="KW-0472">Membrane</keyword>
<dbReference type="PANTHER" id="PTHR43685">
    <property type="entry name" value="GLYCOSYLTRANSFERASE"/>
    <property type="match status" value="1"/>
</dbReference>
<gene>
    <name evidence="3" type="ORF">CJ305_14235</name>
</gene>
<keyword evidence="1" id="KW-0812">Transmembrane</keyword>
<name>A0A2G1VPI3_9FLAO</name>
<accession>A0A2G1VPI3</accession>